<feature type="region of interest" description="Disordered" evidence="1">
    <location>
        <begin position="11"/>
        <end position="107"/>
    </location>
</feature>
<feature type="domain" description="DZF" evidence="2">
    <location>
        <begin position="582"/>
        <end position="994"/>
    </location>
</feature>
<dbReference type="AlphaFoldDB" id="A0A8J9ZHS0"/>
<dbReference type="InterPro" id="IPR013087">
    <property type="entry name" value="Znf_C2H2_type"/>
</dbReference>
<dbReference type="GO" id="GO:0003727">
    <property type="term" value="F:single-stranded RNA binding"/>
    <property type="evidence" value="ECO:0007669"/>
    <property type="project" value="TreeGrafter"/>
</dbReference>
<dbReference type="PROSITE" id="PS51703">
    <property type="entry name" value="DZF"/>
    <property type="match status" value="1"/>
</dbReference>
<dbReference type="GO" id="GO:0003725">
    <property type="term" value="F:double-stranded RNA binding"/>
    <property type="evidence" value="ECO:0007669"/>
    <property type="project" value="TreeGrafter"/>
</dbReference>
<feature type="compositionally biased region" description="Polar residues" evidence="1">
    <location>
        <begin position="62"/>
        <end position="86"/>
    </location>
</feature>
<dbReference type="EMBL" id="OV696687">
    <property type="protein sequence ID" value="CAH1254791.1"/>
    <property type="molecule type" value="Genomic_DNA"/>
</dbReference>
<feature type="compositionally biased region" description="Low complexity" evidence="1">
    <location>
        <begin position="95"/>
        <end position="105"/>
    </location>
</feature>
<evidence type="ECO:0000313" key="4">
    <source>
        <dbReference type="Proteomes" id="UP000838412"/>
    </source>
</evidence>
<organism evidence="3 4">
    <name type="scientific">Branchiostoma lanceolatum</name>
    <name type="common">Common lancelet</name>
    <name type="synonym">Amphioxus lanceolatum</name>
    <dbReference type="NCBI Taxonomy" id="7740"/>
    <lineage>
        <taxon>Eukaryota</taxon>
        <taxon>Metazoa</taxon>
        <taxon>Chordata</taxon>
        <taxon>Cephalochordata</taxon>
        <taxon>Leptocardii</taxon>
        <taxon>Amphioxiformes</taxon>
        <taxon>Branchiostomatidae</taxon>
        <taxon>Branchiostoma</taxon>
    </lineage>
</organism>
<dbReference type="GO" id="GO:0008270">
    <property type="term" value="F:zinc ion binding"/>
    <property type="evidence" value="ECO:0007669"/>
    <property type="project" value="InterPro"/>
</dbReference>
<feature type="compositionally biased region" description="Acidic residues" evidence="1">
    <location>
        <begin position="991"/>
        <end position="1007"/>
    </location>
</feature>
<dbReference type="FunFam" id="1.10.1410.40:FF:000001">
    <property type="entry name" value="interleukin enhancer-binding factor 3 isoform X1"/>
    <property type="match status" value="1"/>
</dbReference>
<feature type="compositionally biased region" description="Basic and acidic residues" evidence="1">
    <location>
        <begin position="981"/>
        <end position="990"/>
    </location>
</feature>
<dbReference type="InterPro" id="IPR043519">
    <property type="entry name" value="NT_sf"/>
</dbReference>
<proteinExistence type="predicted"/>
<accession>A0A8J9ZHS0</accession>
<dbReference type="Pfam" id="PF20965">
    <property type="entry name" value="DZF_C"/>
    <property type="match status" value="1"/>
</dbReference>
<dbReference type="SMART" id="SM00572">
    <property type="entry name" value="DZF"/>
    <property type="match status" value="1"/>
</dbReference>
<dbReference type="InterPro" id="IPR003604">
    <property type="entry name" value="Matrin/U1-like-C_Znf_C2H2"/>
</dbReference>
<gene>
    <name evidence="3" type="primary">ZFR</name>
    <name evidence="3" type="ORF">BLAG_LOCUS14065</name>
</gene>
<dbReference type="PANTHER" id="PTHR45762:SF3">
    <property type="entry name" value="ZINC-FINGER PROTEIN AT 72D, ISOFORM B"/>
    <property type="match status" value="1"/>
</dbReference>
<feature type="compositionally biased region" description="Basic residues" evidence="1">
    <location>
        <begin position="958"/>
        <end position="969"/>
    </location>
</feature>
<dbReference type="PANTHER" id="PTHR45762">
    <property type="entry name" value="ZINC FINGER RNA-BINDING PROTEIN"/>
    <property type="match status" value="1"/>
</dbReference>
<feature type="compositionally biased region" description="Basic and acidic residues" evidence="1">
    <location>
        <begin position="649"/>
        <end position="678"/>
    </location>
</feature>
<dbReference type="GO" id="GO:0071011">
    <property type="term" value="C:precatalytic spliceosome"/>
    <property type="evidence" value="ECO:0007669"/>
    <property type="project" value="TreeGrafter"/>
</dbReference>
<dbReference type="OrthoDB" id="8898434at2759"/>
<keyword evidence="4" id="KW-1185">Reference proteome</keyword>
<feature type="region of interest" description="Disordered" evidence="1">
    <location>
        <begin position="645"/>
        <end position="695"/>
    </location>
</feature>
<feature type="region of interest" description="Disordered" evidence="1">
    <location>
        <begin position="167"/>
        <end position="188"/>
    </location>
</feature>
<dbReference type="Pfam" id="PF07528">
    <property type="entry name" value="DZF_N"/>
    <property type="match status" value="1"/>
</dbReference>
<dbReference type="InterPro" id="IPR006561">
    <property type="entry name" value="DZF_dom"/>
</dbReference>
<dbReference type="InterPro" id="IPR036236">
    <property type="entry name" value="Znf_C2H2_sf"/>
</dbReference>
<feature type="compositionally biased region" description="Low complexity" evidence="1">
    <location>
        <begin position="33"/>
        <end position="58"/>
    </location>
</feature>
<feature type="compositionally biased region" description="Polar residues" evidence="1">
    <location>
        <begin position="16"/>
        <end position="32"/>
    </location>
</feature>
<feature type="region of interest" description="Disordered" evidence="1">
    <location>
        <begin position="344"/>
        <end position="376"/>
    </location>
</feature>
<sequence>MAANNYFGFTHGGTQYGSAQPVGSYSQHSGQSAYAAAQHQPTHQAAAAAAGYATAAAPRHTQPATSYESYSASHATSQYGYTSRQQDPPPPPPASTQSYQTSYSYDRGSATTAYESKQYYTPAAQPTAHAATEPYYQTTTAAKSYSTPASTGYSTGTARAATTVKTPGTASYSSYSAPTSHQSTTSYGQTTLSTTPATYTGNHATYSGYDAAVYSAATAYYQQQQQQKTGLGWGFKNKFGQNQKKQKQPPKQPQIHYCEVCKISCAGPQTYREHLEGQKHKKKEAALKAGGTTTAMRPGQSQLRCELCDVTCTGTDAYNAHIRGAKHQKVLKLHTKLGKPIPSTEPVLVTAGGGTSTTSSTAPAKATTTTTPASTVPKPKAAAATAAVAAAVPKKVVTPKITFVGGTKLSTTPGGIKTEETKVTEMAAKAAVASTSTAQTDAGKQEEASKLLQELQAKEVQPVGEEYIEEIKNADGKVIQFHCKLCECKFNDPNAKDMHMKGRRHRLQYKKKVDPELQVEVKPSIRARKLQEEKMRRQLAKEEYWRRRDEEERWRQEMRWREEEEYRRERGRRADFVGFNMRDIAEFPDAPMRRPDTSDDRHVMAKHSSIYPNEAELQAVQNIVSASEKALKLVSDFLAESDDLTEAGKTTEKPSDKAEVDNPKQMDTDKVKEEKKEGEEETKEGSFTSFSEKKTEEQQQRALKGVMRVGVLAKGLLLHGDLNVQLVVLCAEKPTRTLLERVFDNFPKQLATVTEEKYEVKLSVEEAAIVASLTKEDIRVECTITLTSPVMREGQPEGGDVVAKDPPDVLDRQKCLDALAALRHAKWFQARASGLQSCVIVIRILRDLCQRVPTWAPLRSWAMELLVEKVVSSAGSNQSPGDALRRNFEAIASGILLPSGPGLYDPCEKEPTDAAGTLTPQEREDITASAQHALRLLAFRQIHKVLGMDPLPSPARFGNKRFNPRKRRRENTDSSSVDGEGDGKKDKKDGEEEGGEPMEDASDLAQA</sequence>
<dbReference type="SMART" id="SM00355">
    <property type="entry name" value="ZnF_C2H2"/>
    <property type="match status" value="3"/>
</dbReference>
<dbReference type="FunFam" id="3.30.160.60:FF:000898">
    <property type="entry name" value="zinc finger RNA-binding protein 2"/>
    <property type="match status" value="1"/>
</dbReference>
<protein>
    <submittedName>
        <fullName evidence="3">ZFR protein</fullName>
    </submittedName>
</protein>
<name>A0A8J9ZHS0_BRALA</name>
<reference evidence="3" key="1">
    <citation type="submission" date="2022-01" db="EMBL/GenBank/DDBJ databases">
        <authorList>
            <person name="Braso-Vives M."/>
        </authorList>
    </citation>
    <scope>NUCLEOTIDE SEQUENCE</scope>
</reference>
<dbReference type="SUPFAM" id="SSF57667">
    <property type="entry name" value="beta-beta-alpha zinc fingers"/>
    <property type="match status" value="3"/>
</dbReference>
<evidence type="ECO:0000259" key="2">
    <source>
        <dbReference type="PROSITE" id="PS51703"/>
    </source>
</evidence>
<evidence type="ECO:0000256" key="1">
    <source>
        <dbReference type="SAM" id="MobiDB-lite"/>
    </source>
</evidence>
<dbReference type="Pfam" id="PF12874">
    <property type="entry name" value="zf-met"/>
    <property type="match status" value="3"/>
</dbReference>
<dbReference type="Gene3D" id="1.10.1410.40">
    <property type="match status" value="1"/>
</dbReference>
<dbReference type="Gene3D" id="3.30.160.60">
    <property type="entry name" value="Classic Zinc Finger"/>
    <property type="match status" value="3"/>
</dbReference>
<feature type="compositionally biased region" description="Low complexity" evidence="1">
    <location>
        <begin position="356"/>
        <end position="376"/>
    </location>
</feature>
<dbReference type="PROSITE" id="PS00028">
    <property type="entry name" value="ZINC_FINGER_C2H2_1"/>
    <property type="match status" value="1"/>
</dbReference>
<dbReference type="InterPro" id="IPR049401">
    <property type="entry name" value="DZF_dom_N"/>
</dbReference>
<dbReference type="Proteomes" id="UP000838412">
    <property type="component" value="Chromosome 2"/>
</dbReference>
<evidence type="ECO:0000313" key="3">
    <source>
        <dbReference type="EMBL" id="CAH1254791.1"/>
    </source>
</evidence>
<feature type="region of interest" description="Disordered" evidence="1">
    <location>
        <begin position="948"/>
        <end position="1007"/>
    </location>
</feature>
<dbReference type="Gene3D" id="3.30.460.10">
    <property type="entry name" value="Beta Polymerase, domain 2"/>
    <property type="match status" value="1"/>
</dbReference>
<dbReference type="FunFam" id="3.30.160.60:FF:000210">
    <property type="entry name" value="Zinc finger RNA-binding protein 2"/>
    <property type="match status" value="1"/>
</dbReference>
<dbReference type="SMART" id="SM00451">
    <property type="entry name" value="ZnF_U1"/>
    <property type="match status" value="3"/>
</dbReference>
<dbReference type="InterPro" id="IPR049402">
    <property type="entry name" value="DZF_dom_C"/>
</dbReference>